<reference evidence="1 2" key="1">
    <citation type="submission" date="2024-04" db="EMBL/GenBank/DDBJ databases">
        <authorList>
            <person name="Waldvogel A.-M."/>
            <person name="Schoenle A."/>
        </authorList>
    </citation>
    <scope>NUCLEOTIDE SEQUENCE [LARGE SCALE GENOMIC DNA]</scope>
</reference>
<gene>
    <name evidence="1" type="ORF">KC01_LOCUS6517</name>
</gene>
<sequence length="48" mass="5520">MVPYLRLLGVAQTRPGSSEGLLYQQIFWSIKPQPASLWECQFTPLVRL</sequence>
<dbReference type="EMBL" id="OZ035834">
    <property type="protein sequence ID" value="CAL1574841.1"/>
    <property type="molecule type" value="Genomic_DNA"/>
</dbReference>
<dbReference type="AlphaFoldDB" id="A0AAV2JEF6"/>
<evidence type="ECO:0000313" key="1">
    <source>
        <dbReference type="EMBL" id="CAL1574841.1"/>
    </source>
</evidence>
<keyword evidence="2" id="KW-1185">Reference proteome</keyword>
<organism evidence="1 2">
    <name type="scientific">Knipowitschia caucasica</name>
    <name type="common">Caucasian dwarf goby</name>
    <name type="synonym">Pomatoschistus caucasicus</name>
    <dbReference type="NCBI Taxonomy" id="637954"/>
    <lineage>
        <taxon>Eukaryota</taxon>
        <taxon>Metazoa</taxon>
        <taxon>Chordata</taxon>
        <taxon>Craniata</taxon>
        <taxon>Vertebrata</taxon>
        <taxon>Euteleostomi</taxon>
        <taxon>Actinopterygii</taxon>
        <taxon>Neopterygii</taxon>
        <taxon>Teleostei</taxon>
        <taxon>Neoteleostei</taxon>
        <taxon>Acanthomorphata</taxon>
        <taxon>Gobiaria</taxon>
        <taxon>Gobiiformes</taxon>
        <taxon>Gobioidei</taxon>
        <taxon>Gobiidae</taxon>
        <taxon>Gobiinae</taxon>
        <taxon>Knipowitschia</taxon>
    </lineage>
</organism>
<proteinExistence type="predicted"/>
<accession>A0AAV2JEF6</accession>
<name>A0AAV2JEF6_KNICA</name>
<evidence type="ECO:0000313" key="2">
    <source>
        <dbReference type="Proteomes" id="UP001497482"/>
    </source>
</evidence>
<protein>
    <submittedName>
        <fullName evidence="1">Uncharacterized protein</fullName>
    </submittedName>
</protein>
<dbReference type="Proteomes" id="UP001497482">
    <property type="component" value="Chromosome 12"/>
</dbReference>